<protein>
    <submittedName>
        <fullName evidence="1">Uncharacterized protein</fullName>
    </submittedName>
</protein>
<gene>
    <name evidence="1" type="ORF">BOTCAL_0045g00410</name>
</gene>
<organism evidence="1 2">
    <name type="scientific">Botryotinia calthae</name>
    <dbReference type="NCBI Taxonomy" id="38488"/>
    <lineage>
        <taxon>Eukaryota</taxon>
        <taxon>Fungi</taxon>
        <taxon>Dikarya</taxon>
        <taxon>Ascomycota</taxon>
        <taxon>Pezizomycotina</taxon>
        <taxon>Leotiomycetes</taxon>
        <taxon>Helotiales</taxon>
        <taxon>Sclerotiniaceae</taxon>
        <taxon>Botryotinia</taxon>
    </lineage>
</organism>
<dbReference type="EMBL" id="PHWZ01000045">
    <property type="protein sequence ID" value="TEY78823.1"/>
    <property type="molecule type" value="Genomic_DNA"/>
</dbReference>
<dbReference type="Proteomes" id="UP000297299">
    <property type="component" value="Unassembled WGS sequence"/>
</dbReference>
<proteinExistence type="predicted"/>
<evidence type="ECO:0000313" key="1">
    <source>
        <dbReference type="EMBL" id="TEY78823.1"/>
    </source>
</evidence>
<dbReference type="AlphaFoldDB" id="A0A4Y8DE78"/>
<keyword evidence="2" id="KW-1185">Reference proteome</keyword>
<comment type="caution">
    <text evidence="1">The sequence shown here is derived from an EMBL/GenBank/DDBJ whole genome shotgun (WGS) entry which is preliminary data.</text>
</comment>
<name>A0A4Y8DE78_9HELO</name>
<reference evidence="1 2" key="1">
    <citation type="submission" date="2017-11" db="EMBL/GenBank/DDBJ databases">
        <title>Comparative genomics of Botrytis spp.</title>
        <authorList>
            <person name="Valero-Jimenez C.A."/>
            <person name="Tapia P."/>
            <person name="Veloso J."/>
            <person name="Silva-Moreno E."/>
            <person name="Staats M."/>
            <person name="Valdes J.H."/>
            <person name="Van Kan J.A.L."/>
        </authorList>
    </citation>
    <scope>NUCLEOTIDE SEQUENCE [LARGE SCALE GENOMIC DNA]</scope>
    <source>
        <strain evidence="1 2">MUCL2830</strain>
    </source>
</reference>
<sequence length="76" mass="8685">MDNHKKGITKFQEASNPVKILLHSSLDASEELFAMLRSIGKKPTCILKVYFEDNLSTLKMLEQKFSFSVSQTLCFK</sequence>
<accession>A0A4Y8DE78</accession>
<evidence type="ECO:0000313" key="2">
    <source>
        <dbReference type="Proteomes" id="UP000297299"/>
    </source>
</evidence>